<accession>A0A1I4KZZ0</accession>
<dbReference type="STRING" id="488535.SAMN04487963_0166"/>
<dbReference type="Pfam" id="PF06241">
    <property type="entry name" value="Castor_Poll_mid"/>
    <property type="match status" value="1"/>
</dbReference>
<proteinExistence type="predicted"/>
<dbReference type="InterPro" id="IPR044849">
    <property type="entry name" value="CASTOR/POLLUX/SYM8-like"/>
</dbReference>
<dbReference type="AlphaFoldDB" id="A0A1I4KZZ0"/>
<feature type="domain" description="CASTOR/POLLUX/SYM8 ion channel conserved" evidence="8">
    <location>
        <begin position="284"/>
        <end position="381"/>
    </location>
</feature>
<dbReference type="PANTHER" id="PTHR31563">
    <property type="entry name" value="ION CHANNEL POLLUX-RELATED"/>
    <property type="match status" value="1"/>
</dbReference>
<organism evidence="9 10">
    <name type="scientific">Marinobacter zhejiangensis</name>
    <dbReference type="NCBI Taxonomy" id="488535"/>
    <lineage>
        <taxon>Bacteria</taxon>
        <taxon>Pseudomonadati</taxon>
        <taxon>Pseudomonadota</taxon>
        <taxon>Gammaproteobacteria</taxon>
        <taxon>Pseudomonadales</taxon>
        <taxon>Marinobacteraceae</taxon>
        <taxon>Marinobacter</taxon>
    </lineage>
</organism>
<evidence type="ECO:0000256" key="7">
    <source>
        <dbReference type="SAM" id="Phobius"/>
    </source>
</evidence>
<dbReference type="PANTHER" id="PTHR31563:SF10">
    <property type="entry name" value="ION CHANNEL POLLUX-RELATED"/>
    <property type="match status" value="1"/>
</dbReference>
<dbReference type="Gene3D" id="3.40.50.720">
    <property type="entry name" value="NAD(P)-binding Rossmann-like Domain"/>
    <property type="match status" value="2"/>
</dbReference>
<sequence>MLPLRFIDRLKFFVERQFVKGAAFQLVIVALVIGLISVVGGLLVAPVEGAFDSLGSAIWWAFLRLTDPGYLGDDAGNWQRFVSTLLTLLGYVVFLGALVAILTRWLITLMNNLERGLTPVSLRNHVVVLGWTPLTLPLVAELLQASPRVRRFLELNDARRLRLVVLSEDVSAHQALALRNEPDIGSKGRHVILRSGLAIQPEALERVACLAAAAVIIPGARQDADSLVTSDVETVKALLSIAAQARQTNQPLPFVVAELHDPRKRRVIEKAYPGAVEVVAGDATISRLMVKSVMHPGLSEVYTELLTASEGNQLYLRSGETAAGMTLGALANQRPKALLLGLMRKNGADWRIELLAPTDTVIEASDRVVMLAGRYEDTDPSPRGETVTALPRQTSPQLSPVTAKQKRILILGWSRKVPVILEEFNRYGPCRFLIDVVSVVPLARRASALSGIADSLEWLEVRQLEADYLVEGTLRRLNPAEYDSVILMSNDRLATEEEADARAMMGHLLLEDLLAGQPRRPQVIQELSDPDNEALLGVGQSEILISPMILSHLLAQVALRRELRRLMDELLGHGGMEFQLRIPEAYGLPDSAGFRACEAAAAERGEMLVGLYRGQPQADGRQLQLNPLAKDSLQLQVGDRLVVLARGG</sequence>
<keyword evidence="5" id="KW-0406">Ion transport</keyword>
<name>A0A1I4KZZ0_9GAMM</name>
<dbReference type="GO" id="GO:0006811">
    <property type="term" value="P:monoatomic ion transport"/>
    <property type="evidence" value="ECO:0007669"/>
    <property type="project" value="UniProtKB-KW"/>
</dbReference>
<dbReference type="EMBL" id="FOUE01000001">
    <property type="protein sequence ID" value="SFL83967.1"/>
    <property type="molecule type" value="Genomic_DNA"/>
</dbReference>
<keyword evidence="4 7" id="KW-1133">Transmembrane helix</keyword>
<feature type="transmembrane region" description="Helical" evidence="7">
    <location>
        <begin position="21"/>
        <end position="45"/>
    </location>
</feature>
<dbReference type="OrthoDB" id="305351at2"/>
<comment type="subcellular location">
    <subcellularLocation>
        <location evidence="1">Endomembrane system</location>
        <topology evidence="1">Multi-pass membrane protein</topology>
    </subcellularLocation>
</comment>
<feature type="transmembrane region" description="Helical" evidence="7">
    <location>
        <begin position="88"/>
        <end position="107"/>
    </location>
</feature>
<keyword evidence="3 7" id="KW-0812">Transmembrane</keyword>
<keyword evidence="6 7" id="KW-0472">Membrane</keyword>
<dbReference type="GO" id="GO:0012505">
    <property type="term" value="C:endomembrane system"/>
    <property type="evidence" value="ECO:0007669"/>
    <property type="project" value="UniProtKB-SubCell"/>
</dbReference>
<dbReference type="RefSeq" id="WP_092020008.1">
    <property type="nucleotide sequence ID" value="NZ_FOUE01000001.1"/>
</dbReference>
<keyword evidence="10" id="KW-1185">Reference proteome</keyword>
<evidence type="ECO:0000256" key="5">
    <source>
        <dbReference type="ARBA" id="ARBA00023065"/>
    </source>
</evidence>
<evidence type="ECO:0000256" key="6">
    <source>
        <dbReference type="ARBA" id="ARBA00023136"/>
    </source>
</evidence>
<reference evidence="10" key="1">
    <citation type="submission" date="2016-10" db="EMBL/GenBank/DDBJ databases">
        <authorList>
            <person name="Varghese N."/>
            <person name="Submissions S."/>
        </authorList>
    </citation>
    <scope>NUCLEOTIDE SEQUENCE [LARGE SCALE GENOMIC DNA]</scope>
    <source>
        <strain evidence="10">CGMCC 1.7061</strain>
    </source>
</reference>
<evidence type="ECO:0000256" key="2">
    <source>
        <dbReference type="ARBA" id="ARBA00022448"/>
    </source>
</evidence>
<keyword evidence="2" id="KW-0813">Transport</keyword>
<evidence type="ECO:0000256" key="4">
    <source>
        <dbReference type="ARBA" id="ARBA00022989"/>
    </source>
</evidence>
<evidence type="ECO:0000313" key="9">
    <source>
        <dbReference type="EMBL" id="SFL83967.1"/>
    </source>
</evidence>
<evidence type="ECO:0000313" key="10">
    <source>
        <dbReference type="Proteomes" id="UP000198519"/>
    </source>
</evidence>
<evidence type="ECO:0000256" key="1">
    <source>
        <dbReference type="ARBA" id="ARBA00004127"/>
    </source>
</evidence>
<gene>
    <name evidence="9" type="ORF">SAMN04487963_0166</name>
</gene>
<dbReference type="Proteomes" id="UP000198519">
    <property type="component" value="Unassembled WGS sequence"/>
</dbReference>
<dbReference type="InterPro" id="IPR010420">
    <property type="entry name" value="CASTOR/POLLUX/SYM8_dom"/>
</dbReference>
<evidence type="ECO:0000259" key="8">
    <source>
        <dbReference type="Pfam" id="PF06241"/>
    </source>
</evidence>
<protein>
    <submittedName>
        <fullName evidence="9">Trk K+ transport system, NAD-binding component</fullName>
    </submittedName>
</protein>
<evidence type="ECO:0000256" key="3">
    <source>
        <dbReference type="ARBA" id="ARBA00022692"/>
    </source>
</evidence>